<dbReference type="PROSITE" id="PS01162">
    <property type="entry name" value="QOR_ZETA_CRYSTAL"/>
    <property type="match status" value="1"/>
</dbReference>
<dbReference type="PANTHER" id="PTHR43482">
    <property type="entry name" value="PROTEIN AST1-RELATED"/>
    <property type="match status" value="1"/>
</dbReference>
<dbReference type="SMART" id="SM00829">
    <property type="entry name" value="PKS_ER"/>
    <property type="match status" value="1"/>
</dbReference>
<organism evidence="2 3">
    <name type="scientific">Cryptococcus tetragattii IND107</name>
    <dbReference type="NCBI Taxonomy" id="1296105"/>
    <lineage>
        <taxon>Eukaryota</taxon>
        <taxon>Fungi</taxon>
        <taxon>Dikarya</taxon>
        <taxon>Basidiomycota</taxon>
        <taxon>Agaricomycotina</taxon>
        <taxon>Tremellomycetes</taxon>
        <taxon>Tremellales</taxon>
        <taxon>Cryptococcaceae</taxon>
        <taxon>Cryptococcus</taxon>
        <taxon>Cryptococcus gattii species complex</taxon>
    </lineage>
</organism>
<feature type="domain" description="Enoyl reductase (ER)" evidence="1">
    <location>
        <begin position="71"/>
        <end position="387"/>
    </location>
</feature>
<dbReference type="InterPro" id="IPR052585">
    <property type="entry name" value="Lipid_raft_assoc_Zn_ADH"/>
</dbReference>
<comment type="caution">
    <text evidence="2">The sequence shown here is derived from an EMBL/GenBank/DDBJ whole genome shotgun (WGS) entry which is preliminary data.</text>
</comment>
<dbReference type="SUPFAM" id="SSF50129">
    <property type="entry name" value="GroES-like"/>
    <property type="match status" value="1"/>
</dbReference>
<keyword evidence="3" id="KW-1185">Reference proteome</keyword>
<evidence type="ECO:0000259" key="1">
    <source>
        <dbReference type="SMART" id="SM00829"/>
    </source>
</evidence>
<dbReference type="InterPro" id="IPR011032">
    <property type="entry name" value="GroES-like_sf"/>
</dbReference>
<dbReference type="GeneID" id="91989089"/>
<dbReference type="Gene3D" id="3.90.180.10">
    <property type="entry name" value="Medium-chain alcohol dehydrogenases, catalytic domain"/>
    <property type="match status" value="1"/>
</dbReference>
<accession>A0ABR3BWS3</accession>
<dbReference type="Pfam" id="PF08240">
    <property type="entry name" value="ADH_N"/>
    <property type="match status" value="1"/>
</dbReference>
<dbReference type="InterPro" id="IPR036291">
    <property type="entry name" value="NAD(P)-bd_dom_sf"/>
</dbReference>
<name>A0ABR3BWS3_9TREE</name>
<dbReference type="CDD" id="cd05289">
    <property type="entry name" value="MDR_like_2"/>
    <property type="match status" value="1"/>
</dbReference>
<dbReference type="InterPro" id="IPR002364">
    <property type="entry name" value="Quin_OxRdtase/zeta-crystal_CS"/>
</dbReference>
<reference evidence="2 3" key="2">
    <citation type="submission" date="2024-01" db="EMBL/GenBank/DDBJ databases">
        <title>Comparative genomics of Cryptococcus and Kwoniella reveals pathogenesis evolution and contrasting modes of karyotype evolution via chromosome fusion or intercentromeric recombination.</title>
        <authorList>
            <person name="Coelho M.A."/>
            <person name="David-Palma M."/>
            <person name="Shea T."/>
            <person name="Bowers K."/>
            <person name="Mcginley-Smith S."/>
            <person name="Mohammad A.W."/>
            <person name="Gnirke A."/>
            <person name="Yurkov A.M."/>
            <person name="Nowrousian M."/>
            <person name="Sun S."/>
            <person name="Cuomo C.A."/>
            <person name="Heitman J."/>
        </authorList>
    </citation>
    <scope>NUCLEOTIDE SEQUENCE [LARGE SCALE GENOMIC DNA]</scope>
    <source>
        <strain evidence="2 3">IND107</strain>
    </source>
</reference>
<dbReference type="PANTHER" id="PTHR43482:SF1">
    <property type="entry name" value="PROTEIN AST1-RELATED"/>
    <property type="match status" value="1"/>
</dbReference>
<dbReference type="InterPro" id="IPR013154">
    <property type="entry name" value="ADH-like_N"/>
</dbReference>
<dbReference type="EMBL" id="ATAM02000003">
    <property type="protein sequence ID" value="KAL0252839.1"/>
    <property type="molecule type" value="Genomic_DNA"/>
</dbReference>
<sequence>MWPIAASELLTTKRRLMSYICRANICLTLPSITTSTTVFDHSIDYNEYTNHYTCFSSSIIALHNVINNEGGRLHALRWTGSEVQVRVTAGGLNPIDWHQRGGEFKYITPWTMPVIAGNEFSGIVTVVGDDVAKFAVGDRVVCRTTKSAMGGLGAYVVMPASLVAKAPTTVDLVDAAGLPLAGLTAQQALEKLDVKAGDRILITGGAGGVGLFAIQLAKIRGAHVTTTASDAGKPYVLKAGADTVIDYRNQKLADLPEKFVKVFDVAGGEEALINDVIPAVAQGGHIVSVAGPPTPGLFDTILPAWKSPLINLVLSFRSRTLRNAAASHGVHYEYFFMRPDGLQLEYLCNLIDEGKLVINIDSRFKLADFARAFERLESGRSKGKIIIEFPDSEDEQRAIQEAPDRTEARPPSVILSCGQHPLFHYCHPQTRLVTSVDPTVTLVDTEKHCRFATASCDICQN</sequence>
<dbReference type="Gene3D" id="3.40.50.720">
    <property type="entry name" value="NAD(P)-binding Rossmann-like Domain"/>
    <property type="match status" value="1"/>
</dbReference>
<gene>
    <name evidence="2" type="ORF">I308_102231</name>
</gene>
<reference evidence="3" key="1">
    <citation type="submission" date="2015-01" db="EMBL/GenBank/DDBJ databases">
        <title>The Genome Sequence of Cryptococcus gattii MMRL2647.</title>
        <authorList>
            <consortium name="The Broad Institute Genomics Platform"/>
            <person name="Cuomo C."/>
            <person name="Litvintseva A."/>
            <person name="Chen Y."/>
            <person name="Heitman J."/>
            <person name="Sun S."/>
            <person name="Springer D."/>
            <person name="Dromer F."/>
            <person name="Young S."/>
            <person name="Zeng Q."/>
            <person name="Gargeya S."/>
            <person name="Abouelleil A."/>
            <person name="Alvarado L."/>
            <person name="Chapman S.B."/>
            <person name="Gainer-Dewar J."/>
            <person name="Goldberg J."/>
            <person name="Griggs A."/>
            <person name="Gujja S."/>
            <person name="Hansen M."/>
            <person name="Howarth C."/>
            <person name="Imamovic A."/>
            <person name="Larimer J."/>
            <person name="Murphy C."/>
            <person name="Naylor J."/>
            <person name="Pearson M."/>
            <person name="Priest M."/>
            <person name="Roberts A."/>
            <person name="Saif S."/>
            <person name="Shea T."/>
            <person name="Sykes S."/>
            <person name="Wortman J."/>
            <person name="Nusbaum C."/>
            <person name="Birren B."/>
        </authorList>
    </citation>
    <scope>NUCLEOTIDE SEQUENCE [LARGE SCALE GENOMIC DNA]</scope>
    <source>
        <strain evidence="3">IND107</strain>
    </source>
</reference>
<dbReference type="Proteomes" id="UP000054399">
    <property type="component" value="Unassembled WGS sequence"/>
</dbReference>
<dbReference type="RefSeq" id="XP_066615559.1">
    <property type="nucleotide sequence ID" value="XM_066756782.1"/>
</dbReference>
<protein>
    <recommendedName>
        <fullName evidence="1">Enoyl reductase (ER) domain-containing protein</fullName>
    </recommendedName>
</protein>
<evidence type="ECO:0000313" key="2">
    <source>
        <dbReference type="EMBL" id="KAL0252839.1"/>
    </source>
</evidence>
<evidence type="ECO:0000313" key="3">
    <source>
        <dbReference type="Proteomes" id="UP000054399"/>
    </source>
</evidence>
<dbReference type="InterPro" id="IPR020843">
    <property type="entry name" value="ER"/>
</dbReference>
<proteinExistence type="predicted"/>
<dbReference type="SUPFAM" id="SSF51735">
    <property type="entry name" value="NAD(P)-binding Rossmann-fold domains"/>
    <property type="match status" value="1"/>
</dbReference>
<dbReference type="Pfam" id="PF13602">
    <property type="entry name" value="ADH_zinc_N_2"/>
    <property type="match status" value="1"/>
</dbReference>